<dbReference type="GO" id="GO:0006552">
    <property type="term" value="P:L-leucine catabolic process"/>
    <property type="evidence" value="ECO:0007669"/>
    <property type="project" value="TreeGrafter"/>
</dbReference>
<sequence length="310" mass="35398">MLSNLNRIYNIPANVKRIINKPIFFDVSLRDGLQGIPKHRQESVSLNDKIDVFHSILFNYTPIKVEIGSIVNPKIMPIMADSLKLHKYAEKFVKNVASYDPELYIVAPNKKGFDIGIENGIKNFSFLTSVSNSFQKKNVNKTIKETNKELEEIFTTINSAPDNEFKTKLYISCINECPLEGKIDNDLIVHEILNYHKSFPVIDEYCLSDTCGSLKFDDCKYILDACLFFGVPPTKISLHLHVNKENINELTKIIYHSLDSNIIRFDVSVLESGGCSITLPSSKLLPNLSYELFNKIYSKYVELRVQEDVM</sequence>
<dbReference type="PANTHER" id="PTHR42738:SF7">
    <property type="entry name" value="HYDROXYMETHYLGLUTARYL-COA LYASE"/>
    <property type="match status" value="1"/>
</dbReference>
<dbReference type="PANTHER" id="PTHR42738">
    <property type="entry name" value="HYDROXYMETHYLGLUTARYL-COA LYASE"/>
    <property type="match status" value="1"/>
</dbReference>
<protein>
    <recommendedName>
        <fullName evidence="4">Pyruvate carboxyltransferase domain-containing protein</fullName>
    </recommendedName>
</protein>
<dbReference type="Gene3D" id="3.20.20.70">
    <property type="entry name" value="Aldolase class I"/>
    <property type="match status" value="1"/>
</dbReference>
<proteinExistence type="predicted"/>
<dbReference type="EMBL" id="MN740003">
    <property type="protein sequence ID" value="QHT82767.1"/>
    <property type="molecule type" value="Genomic_DNA"/>
</dbReference>
<evidence type="ECO:0008006" key="4">
    <source>
        <dbReference type="Google" id="ProtNLM"/>
    </source>
</evidence>
<dbReference type="GO" id="GO:0004419">
    <property type="term" value="F:hydroxymethylglutaryl-CoA lyase activity"/>
    <property type="evidence" value="ECO:0007669"/>
    <property type="project" value="TreeGrafter"/>
</dbReference>
<dbReference type="SUPFAM" id="SSF51569">
    <property type="entry name" value="Aldolase"/>
    <property type="match status" value="1"/>
</dbReference>
<dbReference type="GO" id="GO:0046872">
    <property type="term" value="F:metal ion binding"/>
    <property type="evidence" value="ECO:0007669"/>
    <property type="project" value="UniProtKB-KW"/>
</dbReference>
<keyword evidence="2" id="KW-0456">Lyase</keyword>
<dbReference type="GO" id="GO:0046951">
    <property type="term" value="P:ketone body biosynthetic process"/>
    <property type="evidence" value="ECO:0007669"/>
    <property type="project" value="TreeGrafter"/>
</dbReference>
<evidence type="ECO:0000313" key="3">
    <source>
        <dbReference type="EMBL" id="QHT82767.1"/>
    </source>
</evidence>
<evidence type="ECO:0000256" key="1">
    <source>
        <dbReference type="ARBA" id="ARBA00022723"/>
    </source>
</evidence>
<dbReference type="AlphaFoldDB" id="A0A6C0HR01"/>
<evidence type="ECO:0000256" key="2">
    <source>
        <dbReference type="ARBA" id="ARBA00023239"/>
    </source>
</evidence>
<reference evidence="3" key="1">
    <citation type="journal article" date="2020" name="Nature">
        <title>Giant virus diversity and host interactions through global metagenomics.</title>
        <authorList>
            <person name="Schulz F."/>
            <person name="Roux S."/>
            <person name="Paez-Espino D."/>
            <person name="Jungbluth S."/>
            <person name="Walsh D.A."/>
            <person name="Denef V.J."/>
            <person name="McMahon K.D."/>
            <person name="Konstantinidis K.T."/>
            <person name="Eloe-Fadrosh E.A."/>
            <person name="Kyrpides N.C."/>
            <person name="Woyke T."/>
        </authorList>
    </citation>
    <scope>NUCLEOTIDE SEQUENCE</scope>
    <source>
        <strain evidence="3">GVMAG-M-3300023184-165</strain>
    </source>
</reference>
<accession>A0A6C0HR01</accession>
<dbReference type="InterPro" id="IPR043594">
    <property type="entry name" value="HMGL"/>
</dbReference>
<keyword evidence="1" id="KW-0479">Metal-binding</keyword>
<dbReference type="InterPro" id="IPR013785">
    <property type="entry name" value="Aldolase_TIM"/>
</dbReference>
<name>A0A6C0HR01_9ZZZZ</name>
<organism evidence="3">
    <name type="scientific">viral metagenome</name>
    <dbReference type="NCBI Taxonomy" id="1070528"/>
    <lineage>
        <taxon>unclassified sequences</taxon>
        <taxon>metagenomes</taxon>
        <taxon>organismal metagenomes</taxon>
    </lineage>
</organism>